<reference evidence="4" key="1">
    <citation type="journal article" date="2014" name="Proc. Natl. Acad. Sci. U.S.A.">
        <title>Extensive sampling of basidiomycete genomes demonstrates inadequacy of the white-rot/brown-rot paradigm for wood decay fungi.</title>
        <authorList>
            <person name="Riley R."/>
            <person name="Salamov A.A."/>
            <person name="Brown D.W."/>
            <person name="Nagy L.G."/>
            <person name="Floudas D."/>
            <person name="Held B.W."/>
            <person name="Levasseur A."/>
            <person name="Lombard V."/>
            <person name="Morin E."/>
            <person name="Otillar R."/>
            <person name="Lindquist E.A."/>
            <person name="Sun H."/>
            <person name="LaButti K.M."/>
            <person name="Schmutz J."/>
            <person name="Jabbour D."/>
            <person name="Luo H."/>
            <person name="Baker S.E."/>
            <person name="Pisabarro A.G."/>
            <person name="Walton J.D."/>
            <person name="Blanchette R.A."/>
            <person name="Henrissat B."/>
            <person name="Martin F."/>
            <person name="Cullen D."/>
            <person name="Hibbett D.S."/>
            <person name="Grigoriev I.V."/>
        </authorList>
    </citation>
    <scope>NUCLEOTIDE SEQUENCE [LARGE SCALE GENOMIC DNA]</scope>
    <source>
        <strain evidence="4">MUCL 33604</strain>
    </source>
</reference>
<dbReference type="GO" id="GO:0016020">
    <property type="term" value="C:membrane"/>
    <property type="evidence" value="ECO:0007669"/>
    <property type="project" value="InterPro"/>
</dbReference>
<dbReference type="HOGENOM" id="CLU_034479_1_0_1"/>
<protein>
    <recommendedName>
        <fullName evidence="2">IRG-type G domain-containing protein</fullName>
    </recommendedName>
</protein>
<dbReference type="Pfam" id="PF05049">
    <property type="entry name" value="IIGP"/>
    <property type="match status" value="1"/>
</dbReference>
<dbReference type="InterPro" id="IPR007743">
    <property type="entry name" value="Immunity-related_GTPase-like"/>
</dbReference>
<dbReference type="PANTHER" id="PTHR14143:SF1">
    <property type="entry name" value="IRG-TYPE G DOMAIN-CONTAINING PROTEIN"/>
    <property type="match status" value="1"/>
</dbReference>
<feature type="domain" description="IRG-type G" evidence="2">
    <location>
        <begin position="1"/>
        <end position="196"/>
    </location>
</feature>
<dbReference type="PROSITE" id="PS51716">
    <property type="entry name" value="G_IRG"/>
    <property type="match status" value="1"/>
</dbReference>
<dbReference type="STRING" id="933084.A0A067PGW7"/>
<dbReference type="GO" id="GO:0005525">
    <property type="term" value="F:GTP binding"/>
    <property type="evidence" value="ECO:0007669"/>
    <property type="project" value="InterPro"/>
</dbReference>
<dbReference type="Gene3D" id="3.40.50.300">
    <property type="entry name" value="P-loop containing nucleotide triphosphate hydrolases"/>
    <property type="match status" value="1"/>
</dbReference>
<evidence type="ECO:0000313" key="4">
    <source>
        <dbReference type="Proteomes" id="UP000027265"/>
    </source>
</evidence>
<evidence type="ECO:0000259" key="2">
    <source>
        <dbReference type="PROSITE" id="PS51716"/>
    </source>
</evidence>
<comment type="similarity">
    <text evidence="1">Belongs to the TRAFAC class dynamin-like GTPase superfamily. IRG family.</text>
</comment>
<proteinExistence type="inferred from homology"/>
<accession>A0A067PGW7</accession>
<dbReference type="SUPFAM" id="SSF52540">
    <property type="entry name" value="P-loop containing nucleoside triphosphate hydrolases"/>
    <property type="match status" value="1"/>
</dbReference>
<dbReference type="PANTHER" id="PTHR14143">
    <property type="entry name" value="INTERFERON-INDUCIBLE GTPASE FAMILY MEMBER"/>
    <property type="match status" value="1"/>
</dbReference>
<keyword evidence="4" id="KW-1185">Reference proteome</keyword>
<dbReference type="Proteomes" id="UP000027265">
    <property type="component" value="Unassembled WGS sequence"/>
</dbReference>
<dbReference type="InParanoid" id="A0A067PGW7"/>
<name>A0A067PGW7_9AGAM</name>
<dbReference type="InterPro" id="IPR027417">
    <property type="entry name" value="P-loop_NTPase"/>
</dbReference>
<dbReference type="InterPro" id="IPR030385">
    <property type="entry name" value="G_IRG_dom"/>
</dbReference>
<dbReference type="OrthoDB" id="422720at2759"/>
<dbReference type="AlphaFoldDB" id="A0A067PGW7"/>
<sequence>GHSHIAVTGRAGCGKSSLINALRGLTNNDHQAAATGVVETTTQVAGYPDPDPEKPFIWYDIPGAGTLNIPDWQYFITQGLFVFNCIIVLIDIRFSATDIAIIDNSRRFNIPSYIVRSKANQHVLNIMDDMGCDLMTDDGTQRKEMLPVARERFISETHQNVSENLVKAELPPQRVYMVSKDNVAAFVGGRQTVRDPIIDEEQLV</sequence>
<feature type="non-terminal residue" evidence="3">
    <location>
        <position position="204"/>
    </location>
</feature>
<organism evidence="3 4">
    <name type="scientific">Jaapia argillacea MUCL 33604</name>
    <dbReference type="NCBI Taxonomy" id="933084"/>
    <lineage>
        <taxon>Eukaryota</taxon>
        <taxon>Fungi</taxon>
        <taxon>Dikarya</taxon>
        <taxon>Basidiomycota</taxon>
        <taxon>Agaricomycotina</taxon>
        <taxon>Agaricomycetes</taxon>
        <taxon>Agaricomycetidae</taxon>
        <taxon>Jaapiales</taxon>
        <taxon>Jaapiaceae</taxon>
        <taxon>Jaapia</taxon>
    </lineage>
</organism>
<evidence type="ECO:0000313" key="3">
    <source>
        <dbReference type="EMBL" id="KDQ50262.1"/>
    </source>
</evidence>
<feature type="non-terminal residue" evidence="3">
    <location>
        <position position="1"/>
    </location>
</feature>
<dbReference type="EMBL" id="KL197763">
    <property type="protein sequence ID" value="KDQ50262.1"/>
    <property type="molecule type" value="Genomic_DNA"/>
</dbReference>
<evidence type="ECO:0000256" key="1">
    <source>
        <dbReference type="ARBA" id="ARBA00005429"/>
    </source>
</evidence>
<gene>
    <name evidence="3" type="ORF">JAAARDRAFT_102255</name>
</gene>